<dbReference type="InParanoid" id="A0A0Q2N231"/>
<accession>A0A0Q2N231</accession>
<keyword evidence="1" id="KW-0805">Transcription regulation</keyword>
<dbReference type="GO" id="GO:0005829">
    <property type="term" value="C:cytosol"/>
    <property type="evidence" value="ECO:0007669"/>
    <property type="project" value="TreeGrafter"/>
</dbReference>
<comment type="caution">
    <text evidence="5">The sequence shown here is derived from an EMBL/GenBank/DDBJ whole genome shotgun (WGS) entry which is preliminary data.</text>
</comment>
<name>A0A0Q2N231_VIBFU</name>
<dbReference type="InterPro" id="IPR009057">
    <property type="entry name" value="Homeodomain-like_sf"/>
</dbReference>
<dbReference type="SMART" id="SM00342">
    <property type="entry name" value="HTH_ARAC"/>
    <property type="match status" value="1"/>
</dbReference>
<sequence>MNHQYQVTVFRAGQHQPLRNVRIHSPSLIQITAGSKRLFWQDEPSELAATQVLLCSSGMSLSFENMPHKGRFSSRMFSFFCAPPPAMLELSLRNAEQGTSFMLPHDTALRDTLNALYAFDRQALSAETQQYWVLGVYQQLAERGALHHLFATSQDSLTQKLSRYLSHSPSNDHLLDDVARHFAMSRATMIRKLRQEGVQYREVLAEVRLNHALRLMQEGHNNVALIASLCGYQSEGRFSQRFKDKFGISPKGYVKTLDGHETSAVSSRLQ</sequence>
<evidence type="ECO:0000256" key="2">
    <source>
        <dbReference type="ARBA" id="ARBA00023125"/>
    </source>
</evidence>
<dbReference type="Pfam" id="PF12833">
    <property type="entry name" value="HTH_18"/>
    <property type="match status" value="1"/>
</dbReference>
<evidence type="ECO:0000313" key="6">
    <source>
        <dbReference type="Proteomes" id="UP000051221"/>
    </source>
</evidence>
<evidence type="ECO:0000259" key="4">
    <source>
        <dbReference type="PROSITE" id="PS01124"/>
    </source>
</evidence>
<evidence type="ECO:0000256" key="3">
    <source>
        <dbReference type="ARBA" id="ARBA00023163"/>
    </source>
</evidence>
<dbReference type="InterPro" id="IPR018060">
    <property type="entry name" value="HTH_AraC"/>
</dbReference>
<dbReference type="FunCoup" id="A0A0Q2N231">
    <property type="interactions" value="44"/>
</dbReference>
<keyword evidence="6" id="KW-1185">Reference proteome</keyword>
<dbReference type="GO" id="GO:0003700">
    <property type="term" value="F:DNA-binding transcription factor activity"/>
    <property type="evidence" value="ECO:0007669"/>
    <property type="project" value="InterPro"/>
</dbReference>
<dbReference type="Gene3D" id="1.10.10.60">
    <property type="entry name" value="Homeodomain-like"/>
    <property type="match status" value="1"/>
</dbReference>
<gene>
    <name evidence="5" type="ORF">AMR76_10975</name>
</gene>
<dbReference type="AlphaFoldDB" id="A0A0Q2N231"/>
<reference evidence="5 6" key="1">
    <citation type="submission" date="2015-08" db="EMBL/GenBank/DDBJ databases">
        <title>Antibacterial properties of a collection of Vibrionaceae strains.</title>
        <authorList>
            <person name="Giubergia S."/>
        </authorList>
    </citation>
    <scope>NUCLEOTIDE SEQUENCE [LARGE SCALE GENOMIC DNA]</scope>
    <source>
        <strain evidence="5 6">S0821</strain>
    </source>
</reference>
<dbReference type="PANTHER" id="PTHR47894">
    <property type="entry name" value="HTH-TYPE TRANSCRIPTIONAL REGULATOR GADX"/>
    <property type="match status" value="1"/>
</dbReference>
<dbReference type="EMBL" id="LKHS01000009">
    <property type="protein sequence ID" value="KQH85799.1"/>
    <property type="molecule type" value="Genomic_DNA"/>
</dbReference>
<evidence type="ECO:0000313" key="5">
    <source>
        <dbReference type="EMBL" id="KQH85799.1"/>
    </source>
</evidence>
<organism evidence="5 6">
    <name type="scientific">Vibrio furnissii</name>
    <dbReference type="NCBI Taxonomy" id="29494"/>
    <lineage>
        <taxon>Bacteria</taxon>
        <taxon>Pseudomonadati</taxon>
        <taxon>Pseudomonadota</taxon>
        <taxon>Gammaproteobacteria</taxon>
        <taxon>Vibrionales</taxon>
        <taxon>Vibrionaceae</taxon>
        <taxon>Vibrio</taxon>
    </lineage>
</organism>
<keyword evidence="3" id="KW-0804">Transcription</keyword>
<dbReference type="GO" id="GO:0000976">
    <property type="term" value="F:transcription cis-regulatory region binding"/>
    <property type="evidence" value="ECO:0007669"/>
    <property type="project" value="TreeGrafter"/>
</dbReference>
<protein>
    <submittedName>
        <fullName evidence="5">AraC family transcriptional regulator</fullName>
    </submittedName>
</protein>
<dbReference type="RefSeq" id="WP_055466077.1">
    <property type="nucleotide sequence ID" value="NZ_LKHS01000009.1"/>
</dbReference>
<dbReference type="PANTHER" id="PTHR47894:SF4">
    <property type="entry name" value="HTH-TYPE TRANSCRIPTIONAL REGULATOR GADX"/>
    <property type="match status" value="1"/>
</dbReference>
<dbReference type="SUPFAM" id="SSF46689">
    <property type="entry name" value="Homeodomain-like"/>
    <property type="match status" value="1"/>
</dbReference>
<dbReference type="PROSITE" id="PS01124">
    <property type="entry name" value="HTH_ARAC_FAMILY_2"/>
    <property type="match status" value="1"/>
</dbReference>
<feature type="domain" description="HTH araC/xylS-type" evidence="4">
    <location>
        <begin position="159"/>
        <end position="256"/>
    </location>
</feature>
<dbReference type="Proteomes" id="UP000051221">
    <property type="component" value="Unassembled WGS sequence"/>
</dbReference>
<evidence type="ECO:0000256" key="1">
    <source>
        <dbReference type="ARBA" id="ARBA00023015"/>
    </source>
</evidence>
<keyword evidence="2" id="KW-0238">DNA-binding</keyword>
<proteinExistence type="predicted"/>